<feature type="compositionally biased region" description="Polar residues" evidence="1">
    <location>
        <begin position="270"/>
        <end position="282"/>
    </location>
</feature>
<evidence type="ECO:0000313" key="3">
    <source>
        <dbReference type="EMBL" id="GGJ82805.1"/>
    </source>
</evidence>
<feature type="transmembrane region" description="Helical" evidence="2">
    <location>
        <begin position="33"/>
        <end position="56"/>
    </location>
</feature>
<keyword evidence="2" id="KW-1133">Transmembrane helix</keyword>
<comment type="caution">
    <text evidence="3">The sequence shown here is derived from an EMBL/GenBank/DDBJ whole genome shotgun (WGS) entry which is preliminary data.</text>
</comment>
<feature type="compositionally biased region" description="Low complexity" evidence="1">
    <location>
        <begin position="237"/>
        <end position="246"/>
    </location>
</feature>
<keyword evidence="2" id="KW-0472">Membrane</keyword>
<feature type="compositionally biased region" description="Low complexity" evidence="1">
    <location>
        <begin position="283"/>
        <end position="300"/>
    </location>
</feature>
<accession>A0A917PLA8</accession>
<dbReference type="EMBL" id="BMMD01000011">
    <property type="protein sequence ID" value="GGJ82805.1"/>
    <property type="molecule type" value="Genomic_DNA"/>
</dbReference>
<feature type="transmembrane region" description="Helical" evidence="2">
    <location>
        <begin position="108"/>
        <end position="131"/>
    </location>
</feature>
<reference evidence="3" key="1">
    <citation type="journal article" date="2014" name="Int. J. Syst. Evol. Microbiol.">
        <title>Complete genome sequence of Corynebacterium casei LMG S-19264T (=DSM 44701T), isolated from a smear-ripened cheese.</title>
        <authorList>
            <consortium name="US DOE Joint Genome Institute (JGI-PGF)"/>
            <person name="Walter F."/>
            <person name="Albersmeier A."/>
            <person name="Kalinowski J."/>
            <person name="Ruckert C."/>
        </authorList>
    </citation>
    <scope>NUCLEOTIDE SEQUENCE</scope>
    <source>
        <strain evidence="3">CGMCC 1.8984</strain>
    </source>
</reference>
<dbReference type="AlphaFoldDB" id="A0A917PLA8"/>
<keyword evidence="4" id="KW-1185">Reference proteome</keyword>
<dbReference type="RefSeq" id="WP_188743422.1">
    <property type="nucleotide sequence ID" value="NZ_BAABFW010000085.1"/>
</dbReference>
<feature type="transmembrane region" description="Helical" evidence="2">
    <location>
        <begin position="76"/>
        <end position="96"/>
    </location>
</feature>
<dbReference type="InterPro" id="IPR018750">
    <property type="entry name" value="DUF2306_membrane"/>
</dbReference>
<gene>
    <name evidence="3" type="ORF">GCM10011372_21370</name>
</gene>
<organism evidence="3 4">
    <name type="scientific">Agromyces bauzanensis</name>
    <dbReference type="NCBI Taxonomy" id="1308924"/>
    <lineage>
        <taxon>Bacteria</taxon>
        <taxon>Bacillati</taxon>
        <taxon>Actinomycetota</taxon>
        <taxon>Actinomycetes</taxon>
        <taxon>Micrococcales</taxon>
        <taxon>Microbacteriaceae</taxon>
        <taxon>Agromyces</taxon>
    </lineage>
</organism>
<name>A0A917PLA8_9MICO</name>
<keyword evidence="2" id="KW-0812">Transmembrane</keyword>
<proteinExistence type="predicted"/>
<feature type="region of interest" description="Disordered" evidence="1">
    <location>
        <begin position="237"/>
        <end position="346"/>
    </location>
</feature>
<evidence type="ECO:0008006" key="5">
    <source>
        <dbReference type="Google" id="ProtNLM"/>
    </source>
</evidence>
<dbReference type="Proteomes" id="UP000636956">
    <property type="component" value="Unassembled WGS sequence"/>
</dbReference>
<sequence length="346" mass="35520">MSESSVTRPSPIAHETGPRSTAPRPARSRPARAWLAVTGPLLLSLVPVVAGAARLTELSSGAAVTPDNARLFEAPVPVVLHIVGATVFSVLGAFQFVPSLRRRRWHRLAGRVVVPAGFVAALSGLWMSAFFRLPSIDGEAPGTDASTSVAVALAANPYLLVLDNVDRVGPAVGEIVARAQSVAPDLRVLTTSRTPIGDPAEGVFPLAPLTTEGPDAAAVAMFLDRLGAAGRAAAAPMTLSAAEPSPATSPPSTGPRPKAVTARSRPRSTGPGTCSATRNATCSAGSPHSPAPSTSTSQWRSRTRGPRACWFVSSTTPWSCRPAGGRADSGRSPSCASSCGREPIPP</sequence>
<reference evidence="3" key="2">
    <citation type="submission" date="2020-09" db="EMBL/GenBank/DDBJ databases">
        <authorList>
            <person name="Sun Q."/>
            <person name="Zhou Y."/>
        </authorList>
    </citation>
    <scope>NUCLEOTIDE SEQUENCE</scope>
    <source>
        <strain evidence="3">CGMCC 1.8984</strain>
    </source>
</reference>
<feature type="region of interest" description="Disordered" evidence="1">
    <location>
        <begin position="1"/>
        <end position="29"/>
    </location>
</feature>
<evidence type="ECO:0000256" key="2">
    <source>
        <dbReference type="SAM" id="Phobius"/>
    </source>
</evidence>
<evidence type="ECO:0000256" key="1">
    <source>
        <dbReference type="SAM" id="MobiDB-lite"/>
    </source>
</evidence>
<protein>
    <recommendedName>
        <fullName evidence="5">DUF2306 domain-containing protein</fullName>
    </recommendedName>
</protein>
<evidence type="ECO:0000313" key="4">
    <source>
        <dbReference type="Proteomes" id="UP000636956"/>
    </source>
</evidence>
<dbReference type="Pfam" id="PF10067">
    <property type="entry name" value="DUF2306"/>
    <property type="match status" value="1"/>
</dbReference>